<dbReference type="Proteomes" id="UP001139646">
    <property type="component" value="Unassembled WGS sequence"/>
</dbReference>
<dbReference type="RefSeq" id="WP_242287147.1">
    <property type="nucleotide sequence ID" value="NZ_JAKKSL010000003.1"/>
</dbReference>
<gene>
    <name evidence="2" type="ORF">L3081_16350</name>
</gene>
<protein>
    <recommendedName>
        <fullName evidence="4">Heme exporter protein D</fullName>
    </recommendedName>
</protein>
<evidence type="ECO:0008006" key="4">
    <source>
        <dbReference type="Google" id="ProtNLM"/>
    </source>
</evidence>
<keyword evidence="1" id="KW-0812">Transmembrane</keyword>
<evidence type="ECO:0000313" key="3">
    <source>
        <dbReference type="Proteomes" id="UP001139646"/>
    </source>
</evidence>
<name>A0ABS9X3B0_9GAMM</name>
<keyword evidence="1" id="KW-0472">Membrane</keyword>
<proteinExistence type="predicted"/>
<keyword evidence="3" id="KW-1185">Reference proteome</keyword>
<dbReference type="EMBL" id="JAKKSL010000003">
    <property type="protein sequence ID" value="MCI2284671.1"/>
    <property type="molecule type" value="Genomic_DNA"/>
</dbReference>
<evidence type="ECO:0000256" key="1">
    <source>
        <dbReference type="SAM" id="Phobius"/>
    </source>
</evidence>
<feature type="transmembrane region" description="Helical" evidence="1">
    <location>
        <begin position="12"/>
        <end position="30"/>
    </location>
</feature>
<evidence type="ECO:0000313" key="2">
    <source>
        <dbReference type="EMBL" id="MCI2284671.1"/>
    </source>
</evidence>
<keyword evidence="1" id="KW-1133">Transmembrane helix</keyword>
<reference evidence="2" key="1">
    <citation type="submission" date="2022-01" db="EMBL/GenBank/DDBJ databases">
        <title>Colwellia maritima, isolated from seawater.</title>
        <authorList>
            <person name="Kristyanto S."/>
            <person name="Jung J."/>
            <person name="Jeon C.O."/>
        </authorList>
    </citation>
    <scope>NUCLEOTIDE SEQUENCE</scope>
    <source>
        <strain evidence="2">MSW7</strain>
    </source>
</reference>
<organism evidence="2 3">
    <name type="scientific">Colwellia maritima</name>
    <dbReference type="NCBI Taxonomy" id="2912588"/>
    <lineage>
        <taxon>Bacteria</taxon>
        <taxon>Pseudomonadati</taxon>
        <taxon>Pseudomonadota</taxon>
        <taxon>Gammaproteobacteria</taxon>
        <taxon>Alteromonadales</taxon>
        <taxon>Colwelliaceae</taxon>
        <taxon>Colwellia</taxon>
    </lineage>
</organism>
<sequence length="58" mass="6762">MEWLSNFFIEGTYSIATLVIIIVSVFLYAARRAHIKHVERLKKIDECYIEQSSGKLDD</sequence>
<comment type="caution">
    <text evidence="2">The sequence shown here is derived from an EMBL/GenBank/DDBJ whole genome shotgun (WGS) entry which is preliminary data.</text>
</comment>
<accession>A0ABS9X3B0</accession>